<organism evidence="1">
    <name type="scientific">Ixodes ricinus</name>
    <name type="common">Common tick</name>
    <name type="synonym">Acarus ricinus</name>
    <dbReference type="NCBI Taxonomy" id="34613"/>
    <lineage>
        <taxon>Eukaryota</taxon>
        <taxon>Metazoa</taxon>
        <taxon>Ecdysozoa</taxon>
        <taxon>Arthropoda</taxon>
        <taxon>Chelicerata</taxon>
        <taxon>Arachnida</taxon>
        <taxon>Acari</taxon>
        <taxon>Parasitiformes</taxon>
        <taxon>Ixodida</taxon>
        <taxon>Ixodoidea</taxon>
        <taxon>Ixodidae</taxon>
        <taxon>Ixodinae</taxon>
        <taxon>Ixodes</taxon>
    </lineage>
</organism>
<accession>A0A147BR73</accession>
<evidence type="ECO:0000313" key="1">
    <source>
        <dbReference type="EMBL" id="JAR93264.1"/>
    </source>
</evidence>
<name>A0A147BR73_IXORI</name>
<feature type="non-terminal residue" evidence="1">
    <location>
        <position position="1"/>
    </location>
</feature>
<proteinExistence type="predicted"/>
<dbReference type="AlphaFoldDB" id="A0A147BR73"/>
<dbReference type="EMBL" id="GEGO01002140">
    <property type="protein sequence ID" value="JAR93264.1"/>
    <property type="molecule type" value="Transcribed_RNA"/>
</dbReference>
<sequence>ENEGKRPRFSPSCFSSPARWDLVRRRANGNRDVPRLVGRIRSRTSFPKIRRFVRDIAVRVMFLGFCSVPLIHPALLCELKISVFVNRPYKNLKKKKKKRG</sequence>
<protein>
    <submittedName>
        <fullName evidence="1">Uncharacterized protein</fullName>
    </submittedName>
</protein>
<reference evidence="1" key="1">
    <citation type="journal article" date="2018" name="PLoS Negl. Trop. Dis.">
        <title>Sialome diversity of ticks revealed by RNAseq of single tick salivary glands.</title>
        <authorList>
            <person name="Perner J."/>
            <person name="Kropackova S."/>
            <person name="Kopacek P."/>
            <person name="Ribeiro J.M."/>
        </authorList>
    </citation>
    <scope>NUCLEOTIDE SEQUENCE</scope>
    <source>
        <strain evidence="1">Siblings of single egg batch collected in Ceske Budejovice</strain>
        <tissue evidence="1">Salivary glands</tissue>
    </source>
</reference>